<feature type="region of interest" description="Disordered" evidence="5">
    <location>
        <begin position="98"/>
        <end position="132"/>
    </location>
</feature>
<organism evidence="7">
    <name type="scientific">Mycobacterium xenopi 4042</name>
    <dbReference type="NCBI Taxonomy" id="1299334"/>
    <lineage>
        <taxon>Bacteria</taxon>
        <taxon>Bacillati</taxon>
        <taxon>Actinomycetota</taxon>
        <taxon>Actinomycetes</taxon>
        <taxon>Mycobacteriales</taxon>
        <taxon>Mycobacteriaceae</taxon>
        <taxon>Mycobacterium</taxon>
    </lineage>
</organism>
<keyword evidence="4 6" id="KW-0472">Membrane</keyword>
<evidence type="ECO:0000256" key="4">
    <source>
        <dbReference type="ARBA" id="ARBA00023136"/>
    </source>
</evidence>
<keyword evidence="2 6" id="KW-0812">Transmembrane</keyword>
<dbReference type="Pfam" id="PF00146">
    <property type="entry name" value="NADHdh"/>
    <property type="match status" value="1"/>
</dbReference>
<keyword evidence="3 6" id="KW-1133">Transmembrane helix</keyword>
<evidence type="ECO:0000256" key="1">
    <source>
        <dbReference type="ARBA" id="ARBA00004141"/>
    </source>
</evidence>
<dbReference type="PATRIC" id="fig|1299334.3.peg.7520"/>
<reference evidence="7" key="1">
    <citation type="submission" date="2014-01" db="EMBL/GenBank/DDBJ databases">
        <authorList>
            <person name="Brown-Elliot B."/>
            <person name="Wallace R."/>
            <person name="Lenaerts A."/>
            <person name="Ordway D."/>
            <person name="DeGroote M.A."/>
            <person name="Parker T."/>
            <person name="Sizemore C."/>
            <person name="Tallon L.J."/>
            <person name="Sadzewicz L.K."/>
            <person name="Sengamalay N."/>
            <person name="Fraser C.M."/>
            <person name="Hine E."/>
            <person name="Shefchek K.A."/>
            <person name="Das S.P."/>
            <person name="Tettelin H."/>
        </authorList>
    </citation>
    <scope>NUCLEOTIDE SEQUENCE [LARGE SCALE GENOMIC DNA]</scope>
    <source>
        <strain evidence="7">4042</strain>
    </source>
</reference>
<evidence type="ECO:0000256" key="6">
    <source>
        <dbReference type="SAM" id="Phobius"/>
    </source>
</evidence>
<dbReference type="InterPro" id="IPR001694">
    <property type="entry name" value="NADH_UbQ_OxRdtase_su1/FPO"/>
</dbReference>
<dbReference type="EMBL" id="JAOB01000069">
    <property type="protein sequence ID" value="EUA23358.1"/>
    <property type="molecule type" value="Genomic_DNA"/>
</dbReference>
<comment type="caution">
    <text evidence="7">The sequence shown here is derived from an EMBL/GenBank/DDBJ whole genome shotgun (WGS) entry which is preliminary data.</text>
</comment>
<feature type="transmembrane region" description="Helical" evidence="6">
    <location>
        <begin position="74"/>
        <end position="92"/>
    </location>
</feature>
<name>X7ZXB3_MYCXE</name>
<feature type="transmembrane region" description="Helical" evidence="6">
    <location>
        <begin position="40"/>
        <end position="62"/>
    </location>
</feature>
<evidence type="ECO:0000256" key="2">
    <source>
        <dbReference type="ARBA" id="ARBA00022692"/>
    </source>
</evidence>
<sequence length="132" mass="14240">MGRRQRRLVAAAVVYRQSLDFPVRLLLAARHPARLRYDQFMALGWKVLIPVSLLWVMVAATIRSLSTAGLTHPTAVLVAAGVAVAAGLLTYMRRPLSGLETRPRDDPAPVSAAEFPTPPLPGEAPIKEAAHG</sequence>
<evidence type="ECO:0000313" key="7">
    <source>
        <dbReference type="EMBL" id="EUA23358.1"/>
    </source>
</evidence>
<accession>X7ZXB3</accession>
<protein>
    <submittedName>
        <fullName evidence="7">NADH dehydrogenase family protein</fullName>
    </submittedName>
</protein>
<evidence type="ECO:0000256" key="3">
    <source>
        <dbReference type="ARBA" id="ARBA00022989"/>
    </source>
</evidence>
<dbReference type="GO" id="GO:0016020">
    <property type="term" value="C:membrane"/>
    <property type="evidence" value="ECO:0007669"/>
    <property type="project" value="UniProtKB-SubCell"/>
</dbReference>
<gene>
    <name evidence="7" type="ORF">I553_5570</name>
</gene>
<dbReference type="AlphaFoldDB" id="X7ZXB3"/>
<proteinExistence type="predicted"/>
<evidence type="ECO:0000256" key="5">
    <source>
        <dbReference type="SAM" id="MobiDB-lite"/>
    </source>
</evidence>
<comment type="subcellular location">
    <subcellularLocation>
        <location evidence="1">Membrane</location>
        <topology evidence="1">Multi-pass membrane protein</topology>
    </subcellularLocation>
</comment>